<dbReference type="SUPFAM" id="SSF102891">
    <property type="entry name" value="Hypothetical protein Ta1206"/>
    <property type="match status" value="1"/>
</dbReference>
<protein>
    <submittedName>
        <fullName evidence="3">DUF1805 domain-containing protein</fullName>
    </submittedName>
</protein>
<dbReference type="Pfam" id="PF08827">
    <property type="entry name" value="DUF1805"/>
    <property type="match status" value="1"/>
</dbReference>
<dbReference type="EMBL" id="DSCQ01000111">
    <property type="protein sequence ID" value="HET22088.1"/>
    <property type="molecule type" value="Genomic_DNA"/>
</dbReference>
<evidence type="ECO:0000313" key="3">
    <source>
        <dbReference type="EMBL" id="HGF87685.1"/>
    </source>
</evidence>
<dbReference type="EMBL" id="DTLB01000053">
    <property type="protein sequence ID" value="HFW33267.1"/>
    <property type="molecule type" value="Genomic_DNA"/>
</dbReference>
<comment type="caution">
    <text evidence="3">The sequence shown here is derived from an EMBL/GenBank/DDBJ whole genome shotgun (WGS) entry which is preliminary data.</text>
</comment>
<gene>
    <name evidence="1" type="ORF">ENN70_08600</name>
    <name evidence="3" type="ORF">ENR21_04660</name>
    <name evidence="2" type="ORF">ENW66_10040</name>
</gene>
<proteinExistence type="predicted"/>
<sequence length="95" mass="10413">MIEVRIVNVDGKPFLGLRVELPNAPLLLLLHEKLVIGCGYISAEAMEKMGNAACIVKGVRSFQEMLEAKIDDVTSKAEELGLSKGMRLEDALKML</sequence>
<evidence type="ECO:0000313" key="1">
    <source>
        <dbReference type="EMBL" id="HET22088.1"/>
    </source>
</evidence>
<dbReference type="AlphaFoldDB" id="A0A7C3VH29"/>
<dbReference type="InterPro" id="IPR036493">
    <property type="entry name" value="YunC_sf"/>
</dbReference>
<organism evidence="3">
    <name type="scientific">Archaeoglobus fulgidus</name>
    <dbReference type="NCBI Taxonomy" id="2234"/>
    <lineage>
        <taxon>Archaea</taxon>
        <taxon>Methanobacteriati</taxon>
        <taxon>Methanobacteriota</taxon>
        <taxon>Archaeoglobi</taxon>
        <taxon>Archaeoglobales</taxon>
        <taxon>Archaeoglobaceae</taxon>
        <taxon>Archaeoglobus</taxon>
    </lineage>
</organism>
<dbReference type="InterPro" id="IPR014931">
    <property type="entry name" value="DUF1805"/>
</dbReference>
<evidence type="ECO:0000313" key="2">
    <source>
        <dbReference type="EMBL" id="HFW33267.1"/>
    </source>
</evidence>
<name>A0A7C3VH29_ARCFL</name>
<accession>A0A7C3VH29</accession>
<dbReference type="EMBL" id="DSQD01000144">
    <property type="protein sequence ID" value="HGF87685.1"/>
    <property type="molecule type" value="Genomic_DNA"/>
</dbReference>
<dbReference type="Gene3D" id="3.30.1980.10">
    <property type="entry name" value="Hypothetical protein YunC"/>
    <property type="match status" value="1"/>
</dbReference>
<reference evidence="3" key="1">
    <citation type="journal article" date="2020" name="mSystems">
        <title>Genome- and Community-Level Interaction Insights into Carbon Utilization and Element Cycling Functions of Hydrothermarchaeota in Hydrothermal Sediment.</title>
        <authorList>
            <person name="Zhou Z."/>
            <person name="Liu Y."/>
            <person name="Xu W."/>
            <person name="Pan J."/>
            <person name="Luo Z.H."/>
            <person name="Li M."/>
        </authorList>
    </citation>
    <scope>NUCLEOTIDE SEQUENCE [LARGE SCALE GENOMIC DNA]</scope>
    <source>
        <strain evidence="1">SpSt-12</strain>
        <strain evidence="3">SpSt-38</strain>
        <strain evidence="2">SpSt-87</strain>
    </source>
</reference>